<sequence length="292" mass="32858">MQSKRQVARDISYAYSAETRGGRAMIRLMENATGRLGLIKRADGYELAVADGEDFWQVMVERYGLGLEVTRGALDNIPRDGPLIVIANHPYGILDGLMLGHILSVVRGDFRIMAHKIFRKASELDRIILPVDFSESKEAMRTNIETRKASLAYLAEGGAIGIFPGGTVSTAVKPFRRPMDPGWRTFTARMIAKSDAAVVPIYFDGHTSRLFQLASHLHNTLRMGLLIQEFRRRVNTPVRVAIGEPIPRAELQARAKDGRAMMDFLRKATYELSPTPLESYDYGFEFEERHRS</sequence>
<protein>
    <submittedName>
        <fullName evidence="2">Hemolysin</fullName>
    </submittedName>
</protein>
<dbReference type="CDD" id="cd07986">
    <property type="entry name" value="LPLAT_ACT14924-like"/>
    <property type="match status" value="1"/>
</dbReference>
<proteinExistence type="predicted"/>
<dbReference type="GeneID" id="80817663"/>
<evidence type="ECO:0000313" key="2">
    <source>
        <dbReference type="EMBL" id="SEJ13235.1"/>
    </source>
</evidence>
<dbReference type="InterPro" id="IPR002123">
    <property type="entry name" value="Plipid/glycerol_acylTrfase"/>
</dbReference>
<dbReference type="GO" id="GO:0016746">
    <property type="term" value="F:acyltransferase activity"/>
    <property type="evidence" value="ECO:0007669"/>
    <property type="project" value="InterPro"/>
</dbReference>
<feature type="domain" description="Phospholipid/glycerol acyltransferase" evidence="1">
    <location>
        <begin position="83"/>
        <end position="206"/>
    </location>
</feature>
<dbReference type="AlphaFoldDB" id="A0A975W8N4"/>
<evidence type="ECO:0000313" key="3">
    <source>
        <dbReference type="Proteomes" id="UP000182932"/>
    </source>
</evidence>
<dbReference type="SUPFAM" id="SSF69593">
    <property type="entry name" value="Glycerol-3-phosphate (1)-acyltransferase"/>
    <property type="match status" value="1"/>
</dbReference>
<dbReference type="InterPro" id="IPR045746">
    <property type="entry name" value="ACT14924-like_Acyltransf_dom"/>
</dbReference>
<organism evidence="2 3">
    <name type="scientific">Marinovum algicola</name>
    <dbReference type="NCBI Taxonomy" id="42444"/>
    <lineage>
        <taxon>Bacteria</taxon>
        <taxon>Pseudomonadati</taxon>
        <taxon>Pseudomonadota</taxon>
        <taxon>Alphaproteobacteria</taxon>
        <taxon>Rhodobacterales</taxon>
        <taxon>Roseobacteraceae</taxon>
        <taxon>Marinovum</taxon>
    </lineage>
</organism>
<evidence type="ECO:0000259" key="1">
    <source>
        <dbReference type="SMART" id="SM00563"/>
    </source>
</evidence>
<accession>A0A975W8N4</accession>
<comment type="caution">
    <text evidence="2">The sequence shown here is derived from an EMBL/GenBank/DDBJ whole genome shotgun (WGS) entry which is preliminary data.</text>
</comment>
<dbReference type="SMART" id="SM00563">
    <property type="entry name" value="PlsC"/>
    <property type="match status" value="1"/>
</dbReference>
<dbReference type="Proteomes" id="UP000182932">
    <property type="component" value="Unassembled WGS sequence"/>
</dbReference>
<dbReference type="Pfam" id="PF19576">
    <property type="entry name" value="Acyltransf_2"/>
    <property type="match status" value="1"/>
</dbReference>
<reference evidence="2 3" key="1">
    <citation type="submission" date="2016-10" db="EMBL/GenBank/DDBJ databases">
        <authorList>
            <person name="Varghese N."/>
            <person name="Submissions S."/>
        </authorList>
    </citation>
    <scope>NUCLEOTIDE SEQUENCE [LARGE SCALE GENOMIC DNA]</scope>
    <source>
        <strain evidence="2 3">FF3</strain>
    </source>
</reference>
<gene>
    <name evidence="2" type="ORF">SAMN04487940_103308</name>
</gene>
<keyword evidence="3" id="KW-1185">Reference proteome</keyword>
<dbReference type="RefSeq" id="WP_074835759.1">
    <property type="nucleotide sequence ID" value="NZ_CATLQZ010000003.1"/>
</dbReference>
<dbReference type="EMBL" id="FNYY01000003">
    <property type="protein sequence ID" value="SEJ13235.1"/>
    <property type="molecule type" value="Genomic_DNA"/>
</dbReference>
<name>A0A975W8N4_9RHOB</name>